<evidence type="ECO:0000313" key="4">
    <source>
        <dbReference type="RefSeq" id="XP_031565440.1"/>
    </source>
</evidence>
<feature type="compositionally biased region" description="Basic and acidic residues" evidence="2">
    <location>
        <begin position="150"/>
        <end position="162"/>
    </location>
</feature>
<evidence type="ECO:0000256" key="1">
    <source>
        <dbReference type="SAM" id="Coils"/>
    </source>
</evidence>
<dbReference type="InParanoid" id="A0A6P8IFC8"/>
<dbReference type="AlphaFoldDB" id="A0A6P8IFC8"/>
<organism evidence="3 4">
    <name type="scientific">Actinia tenebrosa</name>
    <name type="common">Australian red waratah sea anemone</name>
    <dbReference type="NCBI Taxonomy" id="6105"/>
    <lineage>
        <taxon>Eukaryota</taxon>
        <taxon>Metazoa</taxon>
        <taxon>Cnidaria</taxon>
        <taxon>Anthozoa</taxon>
        <taxon>Hexacorallia</taxon>
        <taxon>Actiniaria</taxon>
        <taxon>Actiniidae</taxon>
        <taxon>Actinia</taxon>
    </lineage>
</organism>
<dbReference type="OrthoDB" id="6413631at2759"/>
<keyword evidence="3" id="KW-1185">Reference proteome</keyword>
<gene>
    <name evidence="4" type="primary">LOC116300669</name>
</gene>
<protein>
    <submittedName>
        <fullName evidence="4">Uncharacterized protein LOC116300669</fullName>
    </submittedName>
</protein>
<evidence type="ECO:0000313" key="3">
    <source>
        <dbReference type="Proteomes" id="UP000515163"/>
    </source>
</evidence>
<dbReference type="RefSeq" id="XP_031565440.1">
    <property type="nucleotide sequence ID" value="XM_031709580.1"/>
</dbReference>
<reference evidence="4" key="1">
    <citation type="submission" date="2025-08" db="UniProtKB">
        <authorList>
            <consortium name="RefSeq"/>
        </authorList>
    </citation>
    <scope>IDENTIFICATION</scope>
    <source>
        <tissue evidence="4">Tentacle</tissue>
    </source>
</reference>
<sequence>MSFPAGAIKEANNHIQALSKANMELEERVKELSGVLRKQNEAHAENLAVLPLRMKQTLLQKDEEIQDLRKTVERLQLESNEKEIMLQHYKNKCKVLDEVARHRESLESILACLDYFKEPDYDEGNNNLPDVSNQVRETDLTNGYCESEEEGRHPKEIPRPNRIDSGIGEENGYSNEIVAL</sequence>
<keyword evidence="1" id="KW-0175">Coiled coil</keyword>
<dbReference type="GeneID" id="116300669"/>
<feature type="region of interest" description="Disordered" evidence="2">
    <location>
        <begin position="145"/>
        <end position="180"/>
    </location>
</feature>
<dbReference type="Proteomes" id="UP000515163">
    <property type="component" value="Unplaced"/>
</dbReference>
<dbReference type="KEGG" id="aten:116300669"/>
<accession>A0A6P8IFC8</accession>
<feature type="coiled-coil region" evidence="1">
    <location>
        <begin position="8"/>
        <end position="92"/>
    </location>
</feature>
<proteinExistence type="predicted"/>
<name>A0A6P8IFC8_ACTTE</name>
<evidence type="ECO:0000256" key="2">
    <source>
        <dbReference type="SAM" id="MobiDB-lite"/>
    </source>
</evidence>